<gene>
    <name evidence="2" type="ORF">NTEN_LOCUS7888</name>
</gene>
<evidence type="ECO:0000256" key="1">
    <source>
        <dbReference type="SAM" id="MobiDB-lite"/>
    </source>
</evidence>
<evidence type="ECO:0000313" key="2">
    <source>
        <dbReference type="EMBL" id="CAB0002101.1"/>
    </source>
</evidence>
<protein>
    <submittedName>
        <fullName evidence="2">Uncharacterized protein</fullName>
    </submittedName>
</protein>
<feature type="region of interest" description="Disordered" evidence="1">
    <location>
        <begin position="71"/>
        <end position="95"/>
    </location>
</feature>
<organism evidence="2 3">
    <name type="scientific">Nesidiocoris tenuis</name>
    <dbReference type="NCBI Taxonomy" id="355587"/>
    <lineage>
        <taxon>Eukaryota</taxon>
        <taxon>Metazoa</taxon>
        <taxon>Ecdysozoa</taxon>
        <taxon>Arthropoda</taxon>
        <taxon>Hexapoda</taxon>
        <taxon>Insecta</taxon>
        <taxon>Pterygota</taxon>
        <taxon>Neoptera</taxon>
        <taxon>Paraneoptera</taxon>
        <taxon>Hemiptera</taxon>
        <taxon>Heteroptera</taxon>
        <taxon>Panheteroptera</taxon>
        <taxon>Cimicomorpha</taxon>
        <taxon>Miridae</taxon>
        <taxon>Dicyphina</taxon>
        <taxon>Nesidiocoris</taxon>
    </lineage>
</organism>
<keyword evidence="3" id="KW-1185">Reference proteome</keyword>
<name>A0A6H5GJA6_9HEMI</name>
<reference evidence="2 3" key="1">
    <citation type="submission" date="2020-02" db="EMBL/GenBank/DDBJ databases">
        <authorList>
            <person name="Ferguson B K."/>
        </authorList>
    </citation>
    <scope>NUCLEOTIDE SEQUENCE [LARGE SCALE GENOMIC DNA]</scope>
</reference>
<sequence>MNCKLGEDIHGYAKMVELPVEFEFDYQYEYGYQVQNSNETECFLSRCDKRSWLTGDISRWMKKGEKSEGKFDRLKGTANSERSPAGTIRRHPSAAQPPPLRNICLLKRETCPARLQILYSLALFLEQRPNSVSGRSWYPSSCQAGRAPFIRTTPSDRASIILSECSPNTLCWGTHAPRRTSQLNLSPPGGCWYKLISSSSCLIRY</sequence>
<accession>A0A6H5GJA6</accession>
<dbReference type="AlphaFoldDB" id="A0A6H5GJA6"/>
<evidence type="ECO:0000313" key="3">
    <source>
        <dbReference type="Proteomes" id="UP000479000"/>
    </source>
</evidence>
<dbReference type="Proteomes" id="UP000479000">
    <property type="component" value="Unassembled WGS sequence"/>
</dbReference>
<dbReference type="EMBL" id="CADCXU010011939">
    <property type="protein sequence ID" value="CAB0002101.1"/>
    <property type="molecule type" value="Genomic_DNA"/>
</dbReference>
<proteinExistence type="predicted"/>